<feature type="binding site" evidence="7">
    <location>
        <position position="147"/>
    </location>
    <ligand>
        <name>a 1,2-diacyl-sn-glycero-3-phospho-(1'-sn-glycerol)</name>
        <dbReference type="ChEBI" id="CHEBI:64716"/>
    </ligand>
</feature>
<dbReference type="NCBIfam" id="TIGR00544">
    <property type="entry name" value="lgt"/>
    <property type="match status" value="1"/>
</dbReference>
<keyword evidence="4 7" id="KW-0812">Transmembrane</keyword>
<reference evidence="10" key="1">
    <citation type="journal article" date="2019" name="Int. J. Syst. Evol. Microbiol.">
        <title>The Global Catalogue of Microorganisms (GCM) 10K type strain sequencing project: providing services to taxonomists for standard genome sequencing and annotation.</title>
        <authorList>
            <consortium name="The Broad Institute Genomics Platform"/>
            <consortium name="The Broad Institute Genome Sequencing Center for Infectious Disease"/>
            <person name="Wu L."/>
            <person name="Ma J."/>
        </authorList>
    </citation>
    <scope>NUCLEOTIDE SEQUENCE [LARGE SCALE GENOMIC DNA]</scope>
    <source>
        <strain evidence="10">JCM 17458</strain>
    </source>
</reference>
<dbReference type="HAMAP" id="MF_01147">
    <property type="entry name" value="Lgt"/>
    <property type="match status" value="1"/>
</dbReference>
<dbReference type="EC" id="2.5.1.145" evidence="7"/>
<keyword evidence="5 7" id="KW-1133">Transmembrane helix</keyword>
<feature type="transmembrane region" description="Helical" evidence="7">
    <location>
        <begin position="128"/>
        <end position="146"/>
    </location>
</feature>
<evidence type="ECO:0000256" key="4">
    <source>
        <dbReference type="ARBA" id="ARBA00022692"/>
    </source>
</evidence>
<feature type="transmembrane region" description="Helical" evidence="7">
    <location>
        <begin position="191"/>
        <end position="212"/>
    </location>
</feature>
<feature type="transmembrane region" description="Helical" evidence="7">
    <location>
        <begin position="27"/>
        <end position="46"/>
    </location>
</feature>
<protein>
    <recommendedName>
        <fullName evidence="7">Phosphatidylglycerol--prolipoprotein diacylglyceryl transferase</fullName>
        <ecNumber evidence="7">2.5.1.145</ecNumber>
    </recommendedName>
</protein>
<dbReference type="Proteomes" id="UP001501586">
    <property type="component" value="Unassembled WGS sequence"/>
</dbReference>
<evidence type="ECO:0000256" key="6">
    <source>
        <dbReference type="ARBA" id="ARBA00023136"/>
    </source>
</evidence>
<comment type="pathway">
    <text evidence="7">Protein modification; lipoprotein biosynthesis (diacylglyceryl transfer).</text>
</comment>
<dbReference type="PANTHER" id="PTHR30589:SF0">
    <property type="entry name" value="PHOSPHATIDYLGLYCEROL--PROLIPOPROTEIN DIACYLGLYCERYL TRANSFERASE"/>
    <property type="match status" value="1"/>
</dbReference>
<comment type="function">
    <text evidence="7">Catalyzes the transfer of the diacylglyceryl group from phosphatidylglycerol to the sulfhydryl group of the N-terminal cysteine of a prolipoprotein, the first step in the formation of mature lipoproteins.</text>
</comment>
<feature type="region of interest" description="Disordered" evidence="8">
    <location>
        <begin position="283"/>
        <end position="409"/>
    </location>
</feature>
<accession>A0ABP8EN99</accession>
<dbReference type="PANTHER" id="PTHR30589">
    <property type="entry name" value="PROLIPOPROTEIN DIACYLGLYCERYL TRANSFERASE"/>
    <property type="match status" value="1"/>
</dbReference>
<comment type="caution">
    <text evidence="9">The sequence shown here is derived from an EMBL/GenBank/DDBJ whole genome shotgun (WGS) entry which is preliminary data.</text>
</comment>
<keyword evidence="10" id="KW-1185">Reference proteome</keyword>
<evidence type="ECO:0000256" key="7">
    <source>
        <dbReference type="HAMAP-Rule" id="MF_01147"/>
    </source>
</evidence>
<dbReference type="PROSITE" id="PS01311">
    <property type="entry name" value="LGT"/>
    <property type="match status" value="1"/>
</dbReference>
<dbReference type="EMBL" id="BAABAZ010000012">
    <property type="protein sequence ID" value="GAA4285445.1"/>
    <property type="molecule type" value="Genomic_DNA"/>
</dbReference>
<feature type="compositionally biased region" description="Gly residues" evidence="8">
    <location>
        <begin position="315"/>
        <end position="328"/>
    </location>
</feature>
<proteinExistence type="inferred from homology"/>
<comment type="similarity">
    <text evidence="1 7">Belongs to the Lgt family.</text>
</comment>
<evidence type="ECO:0000256" key="8">
    <source>
        <dbReference type="SAM" id="MobiDB-lite"/>
    </source>
</evidence>
<evidence type="ECO:0000256" key="5">
    <source>
        <dbReference type="ARBA" id="ARBA00022989"/>
    </source>
</evidence>
<dbReference type="InterPro" id="IPR001640">
    <property type="entry name" value="Lgt"/>
</dbReference>
<keyword evidence="3 7" id="KW-0808">Transferase</keyword>
<keyword evidence="2 7" id="KW-1003">Cell membrane</keyword>
<dbReference type="Pfam" id="PF01790">
    <property type="entry name" value="LGT"/>
    <property type="match status" value="1"/>
</dbReference>
<comment type="catalytic activity">
    <reaction evidence="7">
        <text>L-cysteinyl-[prolipoprotein] + a 1,2-diacyl-sn-glycero-3-phospho-(1'-sn-glycerol) = an S-1,2-diacyl-sn-glyceryl-L-cysteinyl-[prolipoprotein] + sn-glycerol 1-phosphate + H(+)</text>
        <dbReference type="Rhea" id="RHEA:56712"/>
        <dbReference type="Rhea" id="RHEA-COMP:14679"/>
        <dbReference type="Rhea" id="RHEA-COMP:14680"/>
        <dbReference type="ChEBI" id="CHEBI:15378"/>
        <dbReference type="ChEBI" id="CHEBI:29950"/>
        <dbReference type="ChEBI" id="CHEBI:57685"/>
        <dbReference type="ChEBI" id="CHEBI:64716"/>
        <dbReference type="ChEBI" id="CHEBI:140658"/>
        <dbReference type="EC" id="2.5.1.145"/>
    </reaction>
</comment>
<evidence type="ECO:0000256" key="1">
    <source>
        <dbReference type="ARBA" id="ARBA00007150"/>
    </source>
</evidence>
<gene>
    <name evidence="7" type="primary">lgt</name>
    <name evidence="9" type="ORF">GCM10022261_29760</name>
</gene>
<sequence>MSAIVADILAAIPSPGWRGFDLGPVTIHAYALCILLGIVLALWVTNRRWAARGGSEDDLWNIAIWAIPAGIIGGRLYHIFSTPDPYFGPGGNPVAALYIWNGGLGIWGAVALGVLTVFLVCRYYGIRFTAFLDAAAPGLILAQAVGRWGNWFNQELFGSPTTLPWGLQIDKTIGGAPNPNWPDPALPADTLFHPTFLYESIWNFIGFALLIWAGRAFRLGYGQVFFLYICYYTAGRVWIEALRIDTAELIFGVRLNVWVSILIFLLGAVLFIVSRSRHKTPEPEIYTERHRRFESEASGSGEGSGPGSAEDSGSGDSGAGHPGAGKLGGEASSAATGSSADRSAAPRKRGAEPDSDALNGDGQDSGDDQGPSSSMTKRSFGFFGAVTSAISIVPQVGPRARAERRRARD</sequence>
<evidence type="ECO:0000256" key="2">
    <source>
        <dbReference type="ARBA" id="ARBA00022475"/>
    </source>
</evidence>
<feature type="transmembrane region" description="Helical" evidence="7">
    <location>
        <begin position="219"/>
        <end position="239"/>
    </location>
</feature>
<evidence type="ECO:0000313" key="10">
    <source>
        <dbReference type="Proteomes" id="UP001501586"/>
    </source>
</evidence>
<feature type="compositionally biased region" description="Basic and acidic residues" evidence="8">
    <location>
        <begin position="283"/>
        <end position="295"/>
    </location>
</feature>
<evidence type="ECO:0000256" key="3">
    <source>
        <dbReference type="ARBA" id="ARBA00022679"/>
    </source>
</evidence>
<feature type="transmembrane region" description="Helical" evidence="7">
    <location>
        <begin position="97"/>
        <end position="121"/>
    </location>
</feature>
<feature type="transmembrane region" description="Helical" evidence="7">
    <location>
        <begin position="251"/>
        <end position="273"/>
    </location>
</feature>
<organism evidence="9 10">
    <name type="scientific">Brevibacterium daeguense</name>
    <dbReference type="NCBI Taxonomy" id="909936"/>
    <lineage>
        <taxon>Bacteria</taxon>
        <taxon>Bacillati</taxon>
        <taxon>Actinomycetota</taxon>
        <taxon>Actinomycetes</taxon>
        <taxon>Micrococcales</taxon>
        <taxon>Brevibacteriaceae</taxon>
        <taxon>Brevibacterium</taxon>
    </lineage>
</organism>
<keyword evidence="6 7" id="KW-0472">Membrane</keyword>
<feature type="transmembrane region" description="Helical" evidence="7">
    <location>
        <begin position="58"/>
        <end position="77"/>
    </location>
</feature>
<feature type="compositionally biased region" description="Low complexity" evidence="8">
    <location>
        <begin position="329"/>
        <end position="343"/>
    </location>
</feature>
<evidence type="ECO:0000313" key="9">
    <source>
        <dbReference type="EMBL" id="GAA4285445.1"/>
    </source>
</evidence>
<name>A0ABP8EN99_9MICO</name>
<comment type="subcellular location">
    <subcellularLocation>
        <location evidence="7">Cell membrane</location>
        <topology evidence="7">Multi-pass membrane protein</topology>
    </subcellularLocation>
</comment>